<evidence type="ECO:0000313" key="2">
    <source>
        <dbReference type="EMBL" id="TCJ95718.1"/>
    </source>
</evidence>
<dbReference type="Pfam" id="PF00583">
    <property type="entry name" value="Acetyltransf_1"/>
    <property type="match status" value="1"/>
</dbReference>
<dbReference type="EMBL" id="SMFR01000003">
    <property type="protein sequence ID" value="TCJ95718.1"/>
    <property type="molecule type" value="Genomic_DNA"/>
</dbReference>
<dbReference type="InterPro" id="IPR000182">
    <property type="entry name" value="GNAT_dom"/>
</dbReference>
<dbReference type="GO" id="GO:0016747">
    <property type="term" value="F:acyltransferase activity, transferring groups other than amino-acyl groups"/>
    <property type="evidence" value="ECO:0007669"/>
    <property type="project" value="InterPro"/>
</dbReference>
<dbReference type="AlphaFoldDB" id="A0A4R1FT85"/>
<dbReference type="InterPro" id="IPR052729">
    <property type="entry name" value="Acyl/Acetyltrans_Enzymes"/>
</dbReference>
<reference evidence="2 3" key="1">
    <citation type="submission" date="2019-03" db="EMBL/GenBank/DDBJ databases">
        <title>Genomic Encyclopedia of Type Strains, Phase IV (KMG-IV): sequencing the most valuable type-strain genomes for metagenomic binning, comparative biology and taxonomic classification.</title>
        <authorList>
            <person name="Goeker M."/>
        </authorList>
    </citation>
    <scope>NUCLEOTIDE SEQUENCE [LARGE SCALE GENOMIC DNA]</scope>
    <source>
        <strain evidence="2 3">DSM 44684</strain>
    </source>
</reference>
<organism evidence="2 3">
    <name type="scientific">Nocardia alba</name>
    <dbReference type="NCBI Taxonomy" id="225051"/>
    <lineage>
        <taxon>Bacteria</taxon>
        <taxon>Bacillati</taxon>
        <taxon>Actinomycetota</taxon>
        <taxon>Actinomycetes</taxon>
        <taxon>Mycobacteriales</taxon>
        <taxon>Nocardiaceae</taxon>
        <taxon>Nocardia</taxon>
    </lineage>
</organism>
<proteinExistence type="predicted"/>
<dbReference type="InterPro" id="IPR041496">
    <property type="entry name" value="YitH/HolE_GNAT"/>
</dbReference>
<dbReference type="InterPro" id="IPR016181">
    <property type="entry name" value="Acyl_CoA_acyltransferase"/>
</dbReference>
<gene>
    <name evidence="2" type="ORF">DFR71_4634</name>
</gene>
<evidence type="ECO:0000259" key="1">
    <source>
        <dbReference type="PROSITE" id="PS51186"/>
    </source>
</evidence>
<accession>A0A4R1FT85</accession>
<comment type="caution">
    <text evidence="2">The sequence shown here is derived from an EMBL/GenBank/DDBJ whole genome shotgun (WGS) entry which is preliminary data.</text>
</comment>
<protein>
    <recommendedName>
        <fullName evidence="1">N-acetyltransferase domain-containing protein</fullName>
    </recommendedName>
</protein>
<dbReference type="SUPFAM" id="SSF55729">
    <property type="entry name" value="Acyl-CoA N-acyltransferases (Nat)"/>
    <property type="match status" value="1"/>
</dbReference>
<dbReference type="CDD" id="cd04301">
    <property type="entry name" value="NAT_SF"/>
    <property type="match status" value="1"/>
</dbReference>
<dbReference type="PANTHER" id="PTHR47237:SF1">
    <property type="entry name" value="SLL0310 PROTEIN"/>
    <property type="match status" value="1"/>
</dbReference>
<evidence type="ECO:0000313" key="3">
    <source>
        <dbReference type="Proteomes" id="UP000294856"/>
    </source>
</evidence>
<dbReference type="Gene3D" id="3.40.630.30">
    <property type="match status" value="1"/>
</dbReference>
<dbReference type="STRING" id="1210063.GCA_001612665_03896"/>
<keyword evidence="3" id="KW-1185">Reference proteome</keyword>
<sequence>MAALPPIRGEPAATVDAMPTAAHPADLVITRATPDEWATVVEWAAAEGWNPGEADRGAFFAQDPHGFFLGRVDGEPATAISVVNYGDTYAFLGFYLVRPDLRGRGFGIATWRKGLTHAGARVVGLDGVVDQQNNYRRSGFELAYRSARFGGVSTLPAPDGTVRVLLPDEVGDVLAYDARCVPAARPIFLARWLTEPTHRTFLRIVDATLTGFCTVRPARDGWRVGPLFADTADDARQLLAACARASGGASLAVDVPLVNEPAVLLAESAGLTPTFETARMYTGGVRNHLQDKVFGVTSLELG</sequence>
<feature type="domain" description="N-acetyltransferase" evidence="1">
    <location>
        <begin position="27"/>
        <end position="169"/>
    </location>
</feature>
<dbReference type="Pfam" id="PF18014">
    <property type="entry name" value="Acetyltransf_18"/>
    <property type="match status" value="1"/>
</dbReference>
<dbReference type="Gene3D" id="3.40.630.90">
    <property type="match status" value="1"/>
</dbReference>
<name>A0A4R1FT85_9NOCA</name>
<dbReference type="PROSITE" id="PS51186">
    <property type="entry name" value="GNAT"/>
    <property type="match status" value="1"/>
</dbReference>
<dbReference type="Proteomes" id="UP000294856">
    <property type="component" value="Unassembled WGS sequence"/>
</dbReference>
<dbReference type="PANTHER" id="PTHR47237">
    <property type="entry name" value="SLL0310 PROTEIN"/>
    <property type="match status" value="1"/>
</dbReference>